<evidence type="ECO:0000313" key="3">
    <source>
        <dbReference type="Proteomes" id="UP000236290"/>
    </source>
</evidence>
<reference evidence="2 3" key="1">
    <citation type="submission" date="2017-02" db="EMBL/GenBank/DDBJ databases">
        <title>Genomes of Trichoderma spp. with biocontrol activity.</title>
        <authorList>
            <person name="Gardiner D."/>
            <person name="Kazan K."/>
            <person name="Vos C."/>
            <person name="Harvey P."/>
        </authorList>
    </citation>
    <scope>NUCLEOTIDE SEQUENCE [LARGE SCALE GENOMIC DNA]</scope>
    <source>
        <strain evidence="2 3">Tr1</strain>
    </source>
</reference>
<feature type="region of interest" description="Disordered" evidence="1">
    <location>
        <begin position="61"/>
        <end position="84"/>
    </location>
</feature>
<evidence type="ECO:0000256" key="1">
    <source>
        <dbReference type="SAM" id="MobiDB-lite"/>
    </source>
</evidence>
<comment type="caution">
    <text evidence="2">The sequence shown here is derived from an EMBL/GenBank/DDBJ whole genome shotgun (WGS) entry which is preliminary data.</text>
</comment>
<dbReference type="EMBL" id="MTYI01000144">
    <property type="protein sequence ID" value="PNP50892.1"/>
    <property type="molecule type" value="Genomic_DNA"/>
</dbReference>
<evidence type="ECO:0000313" key="2">
    <source>
        <dbReference type="EMBL" id="PNP50892.1"/>
    </source>
</evidence>
<proteinExistence type="predicted"/>
<dbReference type="OrthoDB" id="1939598at2759"/>
<dbReference type="AlphaFoldDB" id="A0A2K0TZD1"/>
<sequence length="154" mass="17223">MSTYNGRHGPNVSQYLRDLNTISPTDTTAVEEPFNNMEEDLALFTNTQFFDFDSGQNTDFQAQAQPVKTEGKAPHSGTTSEDVSAAPSVIGEMPNLDFMSGECFGSTCTPALLFDVSALFSLWFFFYLQYLHFPSFLEETRPWVFSLSSQTRAP</sequence>
<gene>
    <name evidence="2" type="ORF">THARTR1_08513</name>
</gene>
<organism evidence="2 3">
    <name type="scientific">Trichoderma harzianum</name>
    <name type="common">Hypocrea lixii</name>
    <dbReference type="NCBI Taxonomy" id="5544"/>
    <lineage>
        <taxon>Eukaryota</taxon>
        <taxon>Fungi</taxon>
        <taxon>Dikarya</taxon>
        <taxon>Ascomycota</taxon>
        <taxon>Pezizomycotina</taxon>
        <taxon>Sordariomycetes</taxon>
        <taxon>Hypocreomycetidae</taxon>
        <taxon>Hypocreales</taxon>
        <taxon>Hypocreaceae</taxon>
        <taxon>Trichoderma</taxon>
    </lineage>
</organism>
<accession>A0A2K0TZD1</accession>
<dbReference type="Proteomes" id="UP000236290">
    <property type="component" value="Unassembled WGS sequence"/>
</dbReference>
<protein>
    <submittedName>
        <fullName evidence="2">Uncharacterized protein</fullName>
    </submittedName>
</protein>
<name>A0A2K0TZD1_TRIHA</name>